<evidence type="ECO:0000259" key="4">
    <source>
        <dbReference type="PROSITE" id="PS51015"/>
    </source>
</evidence>
<dbReference type="SMART" id="SM00466">
    <property type="entry name" value="SRA"/>
    <property type="match status" value="1"/>
</dbReference>
<protein>
    <submittedName>
        <fullName evidence="5">PUA-like domain-containing protein</fullName>
    </submittedName>
</protein>
<dbReference type="Gene3D" id="2.30.280.10">
    <property type="entry name" value="SRA-YDG"/>
    <property type="match status" value="1"/>
</dbReference>
<feature type="compositionally biased region" description="Polar residues" evidence="3">
    <location>
        <begin position="26"/>
        <end position="47"/>
    </location>
</feature>
<accession>A0AAN6NWA8</accession>
<feature type="domain" description="YDG" evidence="4">
    <location>
        <begin position="332"/>
        <end position="480"/>
    </location>
</feature>
<sequence>MKEQPKQSRESGCGHRKRKHSLPLLSPTSPRMKSNNRGNTRSLSQNGIKKYSDKRRIRPGRIFQAVGALHTISSTSQVQTRVPVADMSPGEPQPSGQILNSRALPSHVPPTQLPSPVTDNDTDQDTTVEATAADENSVSIWVDSIKEGVKQLKVLYCITKDNRPDSAKKCTRKEIESYIRNMRAFLVYLKHEVEPSPVLKDLGLDVALGYILGPNMETFKKMAPDLLLLAKRVLDKYEADGWGVDFTNHQGEESEEDDLGSAVATASTRGEKSLDSNSSDRTQVIKLPPVSHPIWGLQGIMHGVALRTTKTGRSVRRLDPRYHNEQRNPKHFGHNSHKPGAWWAFMMAALFHGAHGSPQAGITGHAKLGAYSIVVSADSVYRDLNEDKGTELWYSADKSTENANPLRLEQISNPTRSLEISLKTGKPVRVLRKAGKTSDARRNTIYPTVGIRYDGLYKVMAQGTGTNKRQGVFKKFKLVRLPDSENDGVSWEEVQRYPTREQLRQFDQIKDGY</sequence>
<comment type="subcellular location">
    <subcellularLocation>
        <location evidence="2">Nucleus</location>
    </subcellularLocation>
</comment>
<keyword evidence="1 2" id="KW-0539">Nucleus</keyword>
<keyword evidence="6" id="KW-1185">Reference proteome</keyword>
<evidence type="ECO:0000256" key="3">
    <source>
        <dbReference type="SAM" id="MobiDB-lite"/>
    </source>
</evidence>
<dbReference type="InterPro" id="IPR036987">
    <property type="entry name" value="SRA-YDG_sf"/>
</dbReference>
<dbReference type="InterPro" id="IPR045134">
    <property type="entry name" value="UHRF1/2-like"/>
</dbReference>
<dbReference type="GO" id="GO:0005634">
    <property type="term" value="C:nucleus"/>
    <property type="evidence" value="ECO:0007669"/>
    <property type="project" value="UniProtKB-SubCell"/>
</dbReference>
<evidence type="ECO:0000256" key="1">
    <source>
        <dbReference type="ARBA" id="ARBA00023242"/>
    </source>
</evidence>
<dbReference type="InterPro" id="IPR003105">
    <property type="entry name" value="SRA_YDG"/>
</dbReference>
<feature type="region of interest" description="Disordered" evidence="3">
    <location>
        <begin position="247"/>
        <end position="283"/>
    </location>
</feature>
<dbReference type="SUPFAM" id="SSF88697">
    <property type="entry name" value="PUA domain-like"/>
    <property type="match status" value="1"/>
</dbReference>
<dbReference type="GO" id="GO:0061630">
    <property type="term" value="F:ubiquitin protein ligase activity"/>
    <property type="evidence" value="ECO:0007669"/>
    <property type="project" value="TreeGrafter"/>
</dbReference>
<dbReference type="Proteomes" id="UP001303222">
    <property type="component" value="Unassembled WGS sequence"/>
</dbReference>
<evidence type="ECO:0000256" key="2">
    <source>
        <dbReference type="PROSITE-ProRule" id="PRU00358"/>
    </source>
</evidence>
<reference evidence="5" key="1">
    <citation type="journal article" date="2023" name="Mol. Phylogenet. Evol.">
        <title>Genome-scale phylogeny and comparative genomics of the fungal order Sordariales.</title>
        <authorList>
            <person name="Hensen N."/>
            <person name="Bonometti L."/>
            <person name="Westerberg I."/>
            <person name="Brannstrom I.O."/>
            <person name="Guillou S."/>
            <person name="Cros-Aarteil S."/>
            <person name="Calhoun S."/>
            <person name="Haridas S."/>
            <person name="Kuo A."/>
            <person name="Mondo S."/>
            <person name="Pangilinan J."/>
            <person name="Riley R."/>
            <person name="LaButti K."/>
            <person name="Andreopoulos B."/>
            <person name="Lipzen A."/>
            <person name="Chen C."/>
            <person name="Yan M."/>
            <person name="Daum C."/>
            <person name="Ng V."/>
            <person name="Clum A."/>
            <person name="Steindorff A."/>
            <person name="Ohm R.A."/>
            <person name="Martin F."/>
            <person name="Silar P."/>
            <person name="Natvig D.O."/>
            <person name="Lalanne C."/>
            <person name="Gautier V."/>
            <person name="Ament-Velasquez S.L."/>
            <person name="Kruys A."/>
            <person name="Hutchinson M.I."/>
            <person name="Powell A.J."/>
            <person name="Barry K."/>
            <person name="Miller A.N."/>
            <person name="Grigoriev I.V."/>
            <person name="Debuchy R."/>
            <person name="Gladieux P."/>
            <person name="Hiltunen Thoren M."/>
            <person name="Johannesson H."/>
        </authorList>
    </citation>
    <scope>NUCLEOTIDE SEQUENCE</scope>
    <source>
        <strain evidence="5">CBS 626.80</strain>
    </source>
</reference>
<dbReference type="InterPro" id="IPR015947">
    <property type="entry name" value="PUA-like_sf"/>
</dbReference>
<proteinExistence type="predicted"/>
<dbReference type="Pfam" id="PF02182">
    <property type="entry name" value="SAD_SRA"/>
    <property type="match status" value="1"/>
</dbReference>
<comment type="caution">
    <text evidence="5">The sequence shown here is derived from an EMBL/GenBank/DDBJ whole genome shotgun (WGS) entry which is preliminary data.</text>
</comment>
<dbReference type="PANTHER" id="PTHR14140">
    <property type="entry name" value="E3 UBIQUITIN-PROTEIN LIGASE UHRF-RELATED"/>
    <property type="match status" value="1"/>
</dbReference>
<dbReference type="EMBL" id="MU859108">
    <property type="protein sequence ID" value="KAK3953242.1"/>
    <property type="molecule type" value="Genomic_DNA"/>
</dbReference>
<feature type="region of interest" description="Disordered" evidence="3">
    <location>
        <begin position="76"/>
        <end position="124"/>
    </location>
</feature>
<feature type="compositionally biased region" description="Basic and acidic residues" evidence="3">
    <location>
        <begin position="1"/>
        <end position="13"/>
    </location>
</feature>
<evidence type="ECO:0000313" key="5">
    <source>
        <dbReference type="EMBL" id="KAK3953242.1"/>
    </source>
</evidence>
<feature type="region of interest" description="Disordered" evidence="3">
    <location>
        <begin position="1"/>
        <end position="56"/>
    </location>
</feature>
<reference evidence="5" key="2">
    <citation type="submission" date="2023-06" db="EMBL/GenBank/DDBJ databases">
        <authorList>
            <consortium name="Lawrence Berkeley National Laboratory"/>
            <person name="Mondo S.J."/>
            <person name="Hensen N."/>
            <person name="Bonometti L."/>
            <person name="Westerberg I."/>
            <person name="Brannstrom I.O."/>
            <person name="Guillou S."/>
            <person name="Cros-Aarteil S."/>
            <person name="Calhoun S."/>
            <person name="Haridas S."/>
            <person name="Kuo A."/>
            <person name="Pangilinan J."/>
            <person name="Riley R."/>
            <person name="Labutti K."/>
            <person name="Andreopoulos B."/>
            <person name="Lipzen A."/>
            <person name="Chen C."/>
            <person name="Yanf M."/>
            <person name="Daum C."/>
            <person name="Ng V."/>
            <person name="Clum A."/>
            <person name="Steindorff A."/>
            <person name="Ohm R."/>
            <person name="Martin F."/>
            <person name="Silar P."/>
            <person name="Natvig D."/>
            <person name="Lalanne C."/>
            <person name="Gautier V."/>
            <person name="Ament-Velasquez S.L."/>
            <person name="Kruys A."/>
            <person name="Hutchinson M.I."/>
            <person name="Powell A.J."/>
            <person name="Barry K."/>
            <person name="Miller A.N."/>
            <person name="Grigoriev I.V."/>
            <person name="Debuchy R."/>
            <person name="Gladieux P."/>
            <person name="Thoren M.H."/>
            <person name="Johannesson H."/>
        </authorList>
    </citation>
    <scope>NUCLEOTIDE SEQUENCE</scope>
    <source>
        <strain evidence="5">CBS 626.80</strain>
    </source>
</reference>
<dbReference type="AlphaFoldDB" id="A0AAN6NWA8"/>
<dbReference type="PANTHER" id="PTHR14140:SF27">
    <property type="entry name" value="OS04G0289800 PROTEIN"/>
    <property type="match status" value="1"/>
</dbReference>
<dbReference type="GO" id="GO:0016567">
    <property type="term" value="P:protein ubiquitination"/>
    <property type="evidence" value="ECO:0007669"/>
    <property type="project" value="TreeGrafter"/>
</dbReference>
<dbReference type="GO" id="GO:0044027">
    <property type="term" value="P:negative regulation of gene expression via chromosomal CpG island methylation"/>
    <property type="evidence" value="ECO:0007669"/>
    <property type="project" value="TreeGrafter"/>
</dbReference>
<dbReference type="PROSITE" id="PS51015">
    <property type="entry name" value="YDG"/>
    <property type="match status" value="1"/>
</dbReference>
<name>A0AAN6NWA8_9PEZI</name>
<evidence type="ECO:0000313" key="6">
    <source>
        <dbReference type="Proteomes" id="UP001303222"/>
    </source>
</evidence>
<gene>
    <name evidence="5" type="ORF">QBC32DRAFT_210504</name>
</gene>
<organism evidence="5 6">
    <name type="scientific">Pseudoneurospora amorphoporcata</name>
    <dbReference type="NCBI Taxonomy" id="241081"/>
    <lineage>
        <taxon>Eukaryota</taxon>
        <taxon>Fungi</taxon>
        <taxon>Dikarya</taxon>
        <taxon>Ascomycota</taxon>
        <taxon>Pezizomycotina</taxon>
        <taxon>Sordariomycetes</taxon>
        <taxon>Sordariomycetidae</taxon>
        <taxon>Sordariales</taxon>
        <taxon>Sordariaceae</taxon>
        <taxon>Pseudoneurospora</taxon>
    </lineage>
</organism>